<feature type="region of interest" description="Disordered" evidence="1">
    <location>
        <begin position="737"/>
        <end position="791"/>
    </location>
</feature>
<feature type="region of interest" description="Disordered" evidence="1">
    <location>
        <begin position="989"/>
        <end position="1029"/>
    </location>
</feature>
<feature type="compositionally biased region" description="Polar residues" evidence="1">
    <location>
        <begin position="743"/>
        <end position="759"/>
    </location>
</feature>
<keyword evidence="3" id="KW-1185">Reference proteome</keyword>
<evidence type="ECO:0000313" key="3">
    <source>
        <dbReference type="Proteomes" id="UP000829685"/>
    </source>
</evidence>
<dbReference type="AlphaFoldDB" id="A0A9P9WNB2"/>
<feature type="compositionally biased region" description="Polar residues" evidence="1">
    <location>
        <begin position="775"/>
        <end position="784"/>
    </location>
</feature>
<dbReference type="EMBL" id="JAFIMR010000011">
    <property type="protein sequence ID" value="KAI1872460.1"/>
    <property type="molecule type" value="Genomic_DNA"/>
</dbReference>
<dbReference type="PANTHER" id="PTHR38166:SF1">
    <property type="entry name" value="C2H2-TYPE DOMAIN-CONTAINING PROTEIN"/>
    <property type="match status" value="1"/>
</dbReference>
<name>A0A9P9WNB2_9PEZI</name>
<gene>
    <name evidence="2" type="ORF">JX265_005340</name>
</gene>
<evidence type="ECO:0000313" key="2">
    <source>
        <dbReference type="EMBL" id="KAI1872460.1"/>
    </source>
</evidence>
<reference evidence="2" key="1">
    <citation type="submission" date="2021-03" db="EMBL/GenBank/DDBJ databases">
        <title>Revisited historic fungal species revealed as producer of novel bioactive compounds through whole genome sequencing and comparative genomics.</title>
        <authorList>
            <person name="Vignolle G.A."/>
            <person name="Hochenegger N."/>
            <person name="Mach R.L."/>
            <person name="Mach-Aigner A.R."/>
            <person name="Javad Rahimi M."/>
            <person name="Salim K.A."/>
            <person name="Chan C.M."/>
            <person name="Lim L.B.L."/>
            <person name="Cai F."/>
            <person name="Druzhinina I.S."/>
            <person name="U'Ren J.M."/>
            <person name="Derntl C."/>
        </authorList>
    </citation>
    <scope>NUCLEOTIDE SEQUENCE</scope>
    <source>
        <strain evidence="2">TUCIM 5799</strain>
    </source>
</reference>
<comment type="caution">
    <text evidence="2">The sequence shown here is derived from an EMBL/GenBank/DDBJ whole genome shotgun (WGS) entry which is preliminary data.</text>
</comment>
<sequence length="1092" mass="121783">MPSIKTASNVRMLFPDVTAAVEQYRQAKPDRDARNLARRLSNEEAMYDQFMQKLTLVAGRSRVGGGGEVINQIERRLGCEAAESLRADLQRMEDFLHALKADLVNASRGTEVLVRLRRKTTNFRSNIPKTPLQRRLDELSEVNRRLSAYLEDDVIQIPTVTGFKAALEYRILFHQNQGELVNALRITGARLTCLCRERETLHHDIQSPLFSGDPGEKAISQQQSFAHISVLFCELKGANAATWLTQHRKTPVYAEKGQHNVKTEQRDKRVLAFHIEETSLSPTMVRFEDLIKSSSLDFGRTKRVELAFRLSSAVLLLWSASWISSSLKWRDWTISLDVHPAGDIRSFSLSPRSIDQQNAFGKKANGTALPILDRERVLTLLGLRLIELAFGQTFDEIRQQDATLHYEETNDRDLNYLLTAKRMLNSRRISAEFGEAYEAVVHVCIYQQYREPKGAQVKDLNFGDPAFLESASVAILLPLYQEVQRSFGCPCLSGHLLKETERPGGSKPDPQGRDYGKIGQKENFTPSIPQHVAAPATDEDTNEASFQILPRADPPDSPSGLSVDDTSDDDANVNGTTQVRSDNAVPLSVGSDGRSHGHMGVSNVHMPTTEQAHSRLSSPPDIDTLAIESLENVEANGLPSGRMQLDAEAAPGTAHMNTTAGISQLKPPSQRVSSPSRDLGAASEYSYDTMTATTDSAFAWLSDYTDDPPSMPRDHPLLLFKDVALRIFLRGFQTWRGRGSGPSEASGSIHQSRSSTKRTWGQPGKDHTADDGEGENSSMSPSVSNKKRRVKEDKLSLGCPFFKKDAMAHHRCGTYVLTRIRDVKQHLTRRHQMPIYCPRCIQTFDDESARDSHVRDTFCEQRPYGQLEGITEQQKKHLTRKAPANQSEEEQWYGIFDILFPNHSPRPGSPYVDPDLLQNVVGFQSFLTSHGPRILGDLLTNHGAVTWNLPDGDSDVRAFQQRILEEGIQTICAQWMSHGVAGLSNIRTTEASTGGHHDSSQRRVPEHPTPAASLYTDQQQSPDTRPSFSLASSYVPSEISWGHDGDWLANLNLDGTEDTGLDPITPSDRDEINKILSTHADLRNHVRYPHGE</sequence>
<protein>
    <submittedName>
        <fullName evidence="2">Uncharacterized protein</fullName>
    </submittedName>
</protein>
<feature type="region of interest" description="Disordered" evidence="1">
    <location>
        <begin position="652"/>
        <end position="679"/>
    </location>
</feature>
<feature type="compositionally biased region" description="Basic and acidic residues" evidence="1">
    <location>
        <begin position="995"/>
        <end position="1006"/>
    </location>
</feature>
<dbReference type="Proteomes" id="UP000829685">
    <property type="component" value="Unassembled WGS sequence"/>
</dbReference>
<dbReference type="PANTHER" id="PTHR38166">
    <property type="entry name" value="C2H2-TYPE DOMAIN-CONTAINING PROTEIN-RELATED"/>
    <property type="match status" value="1"/>
</dbReference>
<feature type="compositionally biased region" description="Polar residues" evidence="1">
    <location>
        <begin position="605"/>
        <end position="617"/>
    </location>
</feature>
<evidence type="ECO:0000256" key="1">
    <source>
        <dbReference type="SAM" id="MobiDB-lite"/>
    </source>
</evidence>
<proteinExistence type="predicted"/>
<accession>A0A9P9WNB2</accession>
<feature type="compositionally biased region" description="Polar residues" evidence="1">
    <location>
        <begin position="655"/>
        <end position="676"/>
    </location>
</feature>
<feature type="compositionally biased region" description="Polar residues" evidence="1">
    <location>
        <begin position="1015"/>
        <end position="1029"/>
    </location>
</feature>
<feature type="region of interest" description="Disordered" evidence="1">
    <location>
        <begin position="498"/>
        <end position="523"/>
    </location>
</feature>
<feature type="compositionally biased region" description="Basic and acidic residues" evidence="1">
    <location>
        <begin position="498"/>
        <end position="520"/>
    </location>
</feature>
<organism evidence="2 3">
    <name type="scientific">Neoarthrinium moseri</name>
    <dbReference type="NCBI Taxonomy" id="1658444"/>
    <lineage>
        <taxon>Eukaryota</taxon>
        <taxon>Fungi</taxon>
        <taxon>Dikarya</taxon>
        <taxon>Ascomycota</taxon>
        <taxon>Pezizomycotina</taxon>
        <taxon>Sordariomycetes</taxon>
        <taxon>Xylariomycetidae</taxon>
        <taxon>Amphisphaeriales</taxon>
        <taxon>Apiosporaceae</taxon>
        <taxon>Neoarthrinium</taxon>
    </lineage>
</organism>
<feature type="region of interest" description="Disordered" evidence="1">
    <location>
        <begin position="548"/>
        <end position="619"/>
    </location>
</feature>